<comment type="caution">
    <text evidence="1">The sequence shown here is derived from an EMBL/GenBank/DDBJ whole genome shotgun (WGS) entry which is preliminary data.</text>
</comment>
<protein>
    <submittedName>
        <fullName evidence="1">Uncharacterized protein</fullName>
    </submittedName>
</protein>
<name>A0ACB7T909_HYAAI</name>
<gene>
    <name evidence="1" type="ORF">HPB50_008431</name>
</gene>
<dbReference type="Proteomes" id="UP000821845">
    <property type="component" value="Chromosome 10"/>
</dbReference>
<sequence>MNFLIYVAIFSGTATFSTWSASHTQGVNTSIAADVVKAISGPEPRIAVLFAPQHATQATRVVRDLNVPWTTWTSPRPSASYRTFVRYVTQFPDDYPRPAIVLVPHHSTVPSQVLKEIPRFQKYHSNVDWVFSVKEHADVLDRLRNHSCQVITVTVDDISAPYDGYRSCQVRKHFREPRVLLFKDAPRKGLYPKHERVYYAVRDRPGNYCGENYGNRATITIEAYRALNNSLVYRCNNDDVDQSALLERQVDIIAGLRSPNCPDHCFAYRYAMYPPTSRYYLVRRSTTTRPSFFNVWLWFFFVSFLFMATFAVVFILVLQHRRRFHSEDTFSTSAAAMFLVSSFLGRSPPPGMESRAMSSKILLFSWMLGMLFLGTFIQTSITASRSVPSITAEIKSMRELLERLDDGTILLCTSNLEAARIERETSAVVSYIQTFRRALDRCATECALDDEVYWKYCISKIKDGTHAGVFPYTAYSVATAVQDGLEPGEDIFMSQLTISAAHGRFPLRHQHRRLHMAIEESGLLSVIERKRSPVQRDTTLRDSSTLDEDTTMASSTAHFVQNGIFVGFRDVEYT</sequence>
<reference evidence="1" key="1">
    <citation type="submission" date="2020-05" db="EMBL/GenBank/DDBJ databases">
        <title>Large-scale comparative analyses of tick genomes elucidate their genetic diversity and vector capacities.</title>
        <authorList>
            <person name="Jia N."/>
            <person name="Wang J."/>
            <person name="Shi W."/>
            <person name="Du L."/>
            <person name="Sun Y."/>
            <person name="Zhan W."/>
            <person name="Jiang J."/>
            <person name="Wang Q."/>
            <person name="Zhang B."/>
            <person name="Ji P."/>
            <person name="Sakyi L.B."/>
            <person name="Cui X."/>
            <person name="Yuan T."/>
            <person name="Jiang B."/>
            <person name="Yang W."/>
            <person name="Lam T.T.-Y."/>
            <person name="Chang Q."/>
            <person name="Ding S."/>
            <person name="Wang X."/>
            <person name="Zhu J."/>
            <person name="Ruan X."/>
            <person name="Zhao L."/>
            <person name="Wei J."/>
            <person name="Que T."/>
            <person name="Du C."/>
            <person name="Cheng J."/>
            <person name="Dai P."/>
            <person name="Han X."/>
            <person name="Huang E."/>
            <person name="Gao Y."/>
            <person name="Liu J."/>
            <person name="Shao H."/>
            <person name="Ye R."/>
            <person name="Li L."/>
            <person name="Wei W."/>
            <person name="Wang X."/>
            <person name="Wang C."/>
            <person name="Yang T."/>
            <person name="Huo Q."/>
            <person name="Li W."/>
            <person name="Guo W."/>
            <person name="Chen H."/>
            <person name="Zhou L."/>
            <person name="Ni X."/>
            <person name="Tian J."/>
            <person name="Zhou Y."/>
            <person name="Sheng Y."/>
            <person name="Liu T."/>
            <person name="Pan Y."/>
            <person name="Xia L."/>
            <person name="Li J."/>
            <person name="Zhao F."/>
            <person name="Cao W."/>
        </authorList>
    </citation>
    <scope>NUCLEOTIDE SEQUENCE</scope>
    <source>
        <strain evidence="1">Hyas-2018</strain>
    </source>
</reference>
<evidence type="ECO:0000313" key="1">
    <source>
        <dbReference type="EMBL" id="KAH6942606.1"/>
    </source>
</evidence>
<keyword evidence="2" id="KW-1185">Reference proteome</keyword>
<accession>A0ACB7T909</accession>
<evidence type="ECO:0000313" key="2">
    <source>
        <dbReference type="Proteomes" id="UP000821845"/>
    </source>
</evidence>
<organism evidence="1 2">
    <name type="scientific">Hyalomma asiaticum</name>
    <name type="common">Tick</name>
    <dbReference type="NCBI Taxonomy" id="266040"/>
    <lineage>
        <taxon>Eukaryota</taxon>
        <taxon>Metazoa</taxon>
        <taxon>Ecdysozoa</taxon>
        <taxon>Arthropoda</taxon>
        <taxon>Chelicerata</taxon>
        <taxon>Arachnida</taxon>
        <taxon>Acari</taxon>
        <taxon>Parasitiformes</taxon>
        <taxon>Ixodida</taxon>
        <taxon>Ixodoidea</taxon>
        <taxon>Ixodidae</taxon>
        <taxon>Hyalomminae</taxon>
        <taxon>Hyalomma</taxon>
    </lineage>
</organism>
<dbReference type="EMBL" id="CM023490">
    <property type="protein sequence ID" value="KAH6942606.1"/>
    <property type="molecule type" value="Genomic_DNA"/>
</dbReference>
<proteinExistence type="predicted"/>